<accession>A0A504YPB3</accession>
<dbReference type="Pfam" id="PF07707">
    <property type="entry name" value="BACK"/>
    <property type="match status" value="1"/>
</dbReference>
<dbReference type="Gene3D" id="3.30.710.10">
    <property type="entry name" value="Potassium Channel Kv1.1, Chain A"/>
    <property type="match status" value="1"/>
</dbReference>
<dbReference type="InterPro" id="IPR000210">
    <property type="entry name" value="BTB/POZ_dom"/>
</dbReference>
<dbReference type="PANTHER" id="PTHR23231">
    <property type="entry name" value="GERM CELL-LESS PROTEIN"/>
    <property type="match status" value="1"/>
</dbReference>
<reference evidence="4 5" key="1">
    <citation type="submission" date="2019-04" db="EMBL/GenBank/DDBJ databases">
        <title>Annotation for the trematode Fasciola gigantica.</title>
        <authorList>
            <person name="Choi Y.-J."/>
        </authorList>
    </citation>
    <scope>NUCLEOTIDE SEQUENCE [LARGE SCALE GENOMIC DNA]</scope>
    <source>
        <strain evidence="4">Uganda_cow_1</strain>
    </source>
</reference>
<proteinExistence type="predicted"/>
<feature type="region of interest" description="Disordered" evidence="2">
    <location>
        <begin position="328"/>
        <end position="353"/>
    </location>
</feature>
<dbReference type="SMART" id="SM00225">
    <property type="entry name" value="BTB"/>
    <property type="match status" value="1"/>
</dbReference>
<evidence type="ECO:0000313" key="5">
    <source>
        <dbReference type="Proteomes" id="UP000316759"/>
    </source>
</evidence>
<dbReference type="InterPro" id="IPR011333">
    <property type="entry name" value="SKP1/BTB/POZ_sf"/>
</dbReference>
<organism evidence="4 5">
    <name type="scientific">Fasciola gigantica</name>
    <name type="common">Giant liver fluke</name>
    <dbReference type="NCBI Taxonomy" id="46835"/>
    <lineage>
        <taxon>Eukaryota</taxon>
        <taxon>Metazoa</taxon>
        <taxon>Spiralia</taxon>
        <taxon>Lophotrochozoa</taxon>
        <taxon>Platyhelminthes</taxon>
        <taxon>Trematoda</taxon>
        <taxon>Digenea</taxon>
        <taxon>Plagiorchiida</taxon>
        <taxon>Echinostomata</taxon>
        <taxon>Echinostomatoidea</taxon>
        <taxon>Fasciolidae</taxon>
        <taxon>Fasciola</taxon>
    </lineage>
</organism>
<dbReference type="InterPro" id="IPR043380">
    <property type="entry name" value="Gcl-like"/>
</dbReference>
<dbReference type="EMBL" id="SUNJ01010360">
    <property type="protein sequence ID" value="TPP59700.1"/>
    <property type="molecule type" value="Genomic_DNA"/>
</dbReference>
<comment type="caution">
    <text evidence="4">The sequence shown here is derived from an EMBL/GenBank/DDBJ whole genome shotgun (WGS) entry which is preliminary data.</text>
</comment>
<feature type="compositionally biased region" description="Low complexity" evidence="2">
    <location>
        <begin position="339"/>
        <end position="353"/>
    </location>
</feature>
<keyword evidence="5" id="KW-1185">Reference proteome</keyword>
<feature type="domain" description="BTB" evidence="3">
    <location>
        <begin position="53"/>
        <end position="123"/>
    </location>
</feature>
<keyword evidence="1" id="KW-0217">Developmental protein</keyword>
<evidence type="ECO:0000256" key="2">
    <source>
        <dbReference type="SAM" id="MobiDB-lite"/>
    </source>
</evidence>
<dbReference type="InterPro" id="IPR011705">
    <property type="entry name" value="BACK"/>
</dbReference>
<name>A0A504YPB3_FASGI</name>
<dbReference type="SMART" id="SM00875">
    <property type="entry name" value="BACK"/>
    <property type="match status" value="1"/>
</dbReference>
<dbReference type="PROSITE" id="PS50097">
    <property type="entry name" value="BTB"/>
    <property type="match status" value="1"/>
</dbReference>
<dbReference type="Pfam" id="PF00651">
    <property type="entry name" value="BTB"/>
    <property type="match status" value="1"/>
</dbReference>
<evidence type="ECO:0000256" key="1">
    <source>
        <dbReference type="ARBA" id="ARBA00022473"/>
    </source>
</evidence>
<dbReference type="OrthoDB" id="6359943at2759"/>
<protein>
    <submittedName>
        <fullName evidence="4">BTB/POZ domain-containing protein 13</fullName>
    </submittedName>
</protein>
<feature type="region of interest" description="Disordered" evidence="2">
    <location>
        <begin position="496"/>
        <end position="517"/>
    </location>
</feature>
<dbReference type="Gene3D" id="1.25.40.420">
    <property type="match status" value="1"/>
</dbReference>
<dbReference type="GO" id="GO:0007281">
    <property type="term" value="P:germ cell development"/>
    <property type="evidence" value="ECO:0007669"/>
    <property type="project" value="InterPro"/>
</dbReference>
<sequence length="577" mass="65045">MGSYFSLPSNGKVQINRKRKSTEAIENELPIKKRIRSTYDYVYRELFCKGEGSDLTVKSMGHTWLLHRLYVKQSPFFCAMLDGGWKESESDVIELELSDTNITKSSLDVIFGSFYHDSVVLSENTVLSVLAAATWFHLEEVRSLCSEFMECRTSMRNAVEFFQIAKQYNLPNLTKKTINWTADHLLLLHESSEHFEFLRKIPVGFMCEVIRKPDLVVVQLEHDVLTTLLKWVYLQQHPEFEYHPESPPFLKTAYAYFTSTGGSFLETDEGKMYIPAFQSIRWDYLVNEHKVTQRLLRDRIIPEDWLSSVFSRQWLRVLQTHELQVTTARHASGGGRSGGASDSYGPSGNGSYSPSRLRATLSAREFAIGGSNEAILEGLSEPGPPADLPEEVFWATSERCGRHMLSGDSTCSWRWTGYHFGIDVVIKYKRRTFSVIRFTEPSSSTGAISHVPRFRLMIAMRVRSLASLQTSNGEEAEGGSDPTTELVDVVRNAECHSSDTSTSSANSEASPPAPKNATRVISTEGVLSLSLEQNVIQDVLRLPEDFQFPAVVSANILRYDPFGWESGTLSTETDQVD</sequence>
<evidence type="ECO:0000259" key="3">
    <source>
        <dbReference type="PROSITE" id="PS50097"/>
    </source>
</evidence>
<evidence type="ECO:0000313" key="4">
    <source>
        <dbReference type="EMBL" id="TPP59700.1"/>
    </source>
</evidence>
<feature type="compositionally biased region" description="Low complexity" evidence="2">
    <location>
        <begin position="498"/>
        <end position="510"/>
    </location>
</feature>
<dbReference type="PANTHER" id="PTHR23231:SF17">
    <property type="entry name" value="BTB DOMAIN-CONTAINING PROTEIN"/>
    <property type="match status" value="1"/>
</dbReference>
<dbReference type="AlphaFoldDB" id="A0A504YPB3"/>
<dbReference type="SUPFAM" id="SSF54695">
    <property type="entry name" value="POZ domain"/>
    <property type="match status" value="1"/>
</dbReference>
<gene>
    <name evidence="4" type="ORF">FGIG_05737</name>
</gene>
<dbReference type="Proteomes" id="UP000316759">
    <property type="component" value="Unassembled WGS sequence"/>
</dbReference>